<protein>
    <submittedName>
        <fullName evidence="1">Uncharacterized protein</fullName>
    </submittedName>
</protein>
<dbReference type="RefSeq" id="WP_281837985.1">
    <property type="nucleotide sequence ID" value="NZ_BSDY01000041.1"/>
</dbReference>
<name>A0A9W6LPD2_9FUSO</name>
<proteinExistence type="predicted"/>
<evidence type="ECO:0000313" key="1">
    <source>
        <dbReference type="EMBL" id="GLI58261.1"/>
    </source>
</evidence>
<organism evidence="1 2">
    <name type="scientific">Propionigenium maris DSM 9537</name>
    <dbReference type="NCBI Taxonomy" id="1123000"/>
    <lineage>
        <taxon>Bacteria</taxon>
        <taxon>Fusobacteriati</taxon>
        <taxon>Fusobacteriota</taxon>
        <taxon>Fusobacteriia</taxon>
        <taxon>Fusobacteriales</taxon>
        <taxon>Fusobacteriaceae</taxon>
        <taxon>Propionigenium</taxon>
    </lineage>
</organism>
<keyword evidence="2" id="KW-1185">Reference proteome</keyword>
<dbReference type="EMBL" id="BSDY01000041">
    <property type="protein sequence ID" value="GLI58261.1"/>
    <property type="molecule type" value="Genomic_DNA"/>
</dbReference>
<sequence length="138" mass="15839">MKRKLVLIALLFLILKSLSFGSMEEFTIKSKGKYTLADSPKINIVMPRNYLTEGELKVFIGKVQRSYYRVMKFLDIEEVEEKRYITLVKGSYISNKGGNTIALSYVKVNRSPYTDELVHAMTNIEIRKMESPTGSMRG</sequence>
<dbReference type="Proteomes" id="UP001144471">
    <property type="component" value="Unassembled WGS sequence"/>
</dbReference>
<gene>
    <name evidence="1" type="ORF">PM10SUCC1_37750</name>
</gene>
<comment type="caution">
    <text evidence="1">The sequence shown here is derived from an EMBL/GenBank/DDBJ whole genome shotgun (WGS) entry which is preliminary data.</text>
</comment>
<reference evidence="1" key="1">
    <citation type="submission" date="2022-12" db="EMBL/GenBank/DDBJ databases">
        <title>Reference genome sequencing for broad-spectrum identification of bacterial and archaeal isolates by mass spectrometry.</title>
        <authorList>
            <person name="Sekiguchi Y."/>
            <person name="Tourlousse D.M."/>
        </authorList>
    </citation>
    <scope>NUCLEOTIDE SEQUENCE</scope>
    <source>
        <strain evidence="1">10succ1</strain>
    </source>
</reference>
<dbReference type="AlphaFoldDB" id="A0A9W6LPD2"/>
<accession>A0A9W6LPD2</accession>
<evidence type="ECO:0000313" key="2">
    <source>
        <dbReference type="Proteomes" id="UP001144471"/>
    </source>
</evidence>